<keyword evidence="2 7" id="KW-0436">Ligase</keyword>
<evidence type="ECO:0000256" key="6">
    <source>
        <dbReference type="ARBA" id="ARBA00048539"/>
    </source>
</evidence>
<feature type="binding site" evidence="7">
    <location>
        <begin position="35"/>
        <end position="40"/>
    </location>
    <ligand>
        <name>ATP</name>
        <dbReference type="ChEBI" id="CHEBI:30616"/>
    </ligand>
</feature>
<reference evidence="10 11" key="1">
    <citation type="submission" date="2017-02" db="EMBL/GenBank/DDBJ databases">
        <authorList>
            <person name="Peterson S.W."/>
        </authorList>
    </citation>
    <scope>NUCLEOTIDE SEQUENCE [LARGE SCALE GENOMIC DNA]</scope>
    <source>
        <strain evidence="10 11">LSP_Lj1</strain>
    </source>
</reference>
<dbReference type="InterPro" id="IPR012094">
    <property type="entry name" value="tRNA_Ile_lys_synt"/>
</dbReference>
<dbReference type="STRING" id="1255658.FM114_01070"/>
<dbReference type="Pfam" id="PF09179">
    <property type="entry name" value="TilS"/>
    <property type="match status" value="1"/>
</dbReference>
<gene>
    <name evidence="7" type="primary">tilS</name>
    <name evidence="10" type="ORF">FM114_01070</name>
</gene>
<name>A0A1R4ICM6_9ACTN</name>
<keyword evidence="1 7" id="KW-0963">Cytoplasm</keyword>
<dbReference type="CDD" id="cd01992">
    <property type="entry name" value="TilS_N"/>
    <property type="match status" value="1"/>
</dbReference>
<dbReference type="AlphaFoldDB" id="A0A1R4ICM6"/>
<keyword evidence="3 7" id="KW-0819">tRNA processing</keyword>
<comment type="function">
    <text evidence="7">Ligates lysine onto the cytidine present at position 34 of the AUA codon-specific tRNA(Ile) that contains the anticodon CAU, in an ATP-dependent manner. Cytidine is converted to lysidine, thus changing the amino acid specificity of the tRNA from methionine to isoleucine.</text>
</comment>
<evidence type="ECO:0000256" key="4">
    <source>
        <dbReference type="ARBA" id="ARBA00022741"/>
    </source>
</evidence>
<feature type="domain" description="tRNA(Ile)-lysidine synthase substrate-binding" evidence="9">
    <location>
        <begin position="251"/>
        <end position="316"/>
    </location>
</feature>
<sequence>MLMARRALSPSQLAVVQAVRPCFDGPERGLVIGCSGGADSLALVAACANVDASRVLAVVVEHGLQADSLRIADATVEAVRGLGVAAEVRSVHVDTTSGEGVEAAARRERLVALVGDGKRPVLLGHTLDDQAETVLLGLARGSGAASLQAMAPSTPHLAGRLVRPLLGLRRSQVRQACLDWGLMPWDDPMNLDPAYLRVRVRHELLPVLDDVLGPGVVEALGRTATLARHDNDLLERLAADAQRDLVRGDSLDAVGLLHLYPALRGRVLRRWMIERGAQAPTMAHVQGVAALVENWHGQGGVDLPGGVRVHRIQGALVARSGDPE</sequence>
<dbReference type="GO" id="GO:0006400">
    <property type="term" value="P:tRNA modification"/>
    <property type="evidence" value="ECO:0007669"/>
    <property type="project" value="UniProtKB-UniRule"/>
</dbReference>
<proteinExistence type="inferred from homology"/>
<dbReference type="InterPro" id="IPR011063">
    <property type="entry name" value="TilS/TtcA_N"/>
</dbReference>
<accession>A0A1R4ICM6</accession>
<dbReference type="NCBIfam" id="TIGR02432">
    <property type="entry name" value="lysidine_TilS_N"/>
    <property type="match status" value="1"/>
</dbReference>
<dbReference type="SUPFAM" id="SSF52402">
    <property type="entry name" value="Adenine nucleotide alpha hydrolases-like"/>
    <property type="match status" value="1"/>
</dbReference>
<comment type="similarity">
    <text evidence="7">Belongs to the tRNA(Ile)-lysidine synthase family.</text>
</comment>
<keyword evidence="5 7" id="KW-0067">ATP-binding</keyword>
<dbReference type="GO" id="GO:0005737">
    <property type="term" value="C:cytoplasm"/>
    <property type="evidence" value="ECO:0007669"/>
    <property type="project" value="UniProtKB-SubCell"/>
</dbReference>
<dbReference type="Gene3D" id="3.40.50.620">
    <property type="entry name" value="HUPs"/>
    <property type="match status" value="1"/>
</dbReference>
<dbReference type="GO" id="GO:0005524">
    <property type="term" value="F:ATP binding"/>
    <property type="evidence" value="ECO:0007669"/>
    <property type="project" value="UniProtKB-UniRule"/>
</dbReference>
<keyword evidence="11" id="KW-1185">Reference proteome</keyword>
<dbReference type="HAMAP" id="MF_01161">
    <property type="entry name" value="tRNA_Ile_lys_synt"/>
    <property type="match status" value="1"/>
</dbReference>
<dbReference type="InterPro" id="IPR014729">
    <property type="entry name" value="Rossmann-like_a/b/a_fold"/>
</dbReference>
<evidence type="ECO:0000259" key="9">
    <source>
        <dbReference type="Pfam" id="PF09179"/>
    </source>
</evidence>
<evidence type="ECO:0000256" key="3">
    <source>
        <dbReference type="ARBA" id="ARBA00022694"/>
    </source>
</evidence>
<dbReference type="InterPro" id="IPR012795">
    <property type="entry name" value="tRNA_Ile_lys_synt_N"/>
</dbReference>
<evidence type="ECO:0000259" key="8">
    <source>
        <dbReference type="Pfam" id="PF01171"/>
    </source>
</evidence>
<evidence type="ECO:0000256" key="7">
    <source>
        <dbReference type="HAMAP-Rule" id="MF_01161"/>
    </source>
</evidence>
<keyword evidence="4 7" id="KW-0547">Nucleotide-binding</keyword>
<dbReference type="PANTHER" id="PTHR43033:SF1">
    <property type="entry name" value="TRNA(ILE)-LYSIDINE SYNTHASE-RELATED"/>
    <property type="match status" value="1"/>
</dbReference>
<feature type="domain" description="tRNA(Ile)-lysidine/2-thiocytidine synthase N-terminal" evidence="8">
    <location>
        <begin position="30"/>
        <end position="203"/>
    </location>
</feature>
<dbReference type="EC" id="6.3.4.19" evidence="7"/>
<evidence type="ECO:0000313" key="11">
    <source>
        <dbReference type="Proteomes" id="UP000188342"/>
    </source>
</evidence>
<comment type="domain">
    <text evidence="7">The N-terminal region contains the highly conserved SGGXDS motif, predicted to be a P-loop motif involved in ATP binding.</text>
</comment>
<dbReference type="GO" id="GO:0032267">
    <property type="term" value="F:tRNA(Ile)-lysidine synthase activity"/>
    <property type="evidence" value="ECO:0007669"/>
    <property type="project" value="UniProtKB-EC"/>
</dbReference>
<dbReference type="Gene3D" id="1.20.59.20">
    <property type="match status" value="1"/>
</dbReference>
<dbReference type="SUPFAM" id="SSF82829">
    <property type="entry name" value="MesJ substrate recognition domain-like"/>
    <property type="match status" value="1"/>
</dbReference>
<evidence type="ECO:0000313" key="10">
    <source>
        <dbReference type="EMBL" id="SJN17592.1"/>
    </source>
</evidence>
<evidence type="ECO:0000256" key="2">
    <source>
        <dbReference type="ARBA" id="ARBA00022598"/>
    </source>
</evidence>
<comment type="catalytic activity">
    <reaction evidence="6 7">
        <text>cytidine(34) in tRNA(Ile2) + L-lysine + ATP = lysidine(34) in tRNA(Ile2) + AMP + diphosphate + H(+)</text>
        <dbReference type="Rhea" id="RHEA:43744"/>
        <dbReference type="Rhea" id="RHEA-COMP:10625"/>
        <dbReference type="Rhea" id="RHEA-COMP:10670"/>
        <dbReference type="ChEBI" id="CHEBI:15378"/>
        <dbReference type="ChEBI" id="CHEBI:30616"/>
        <dbReference type="ChEBI" id="CHEBI:32551"/>
        <dbReference type="ChEBI" id="CHEBI:33019"/>
        <dbReference type="ChEBI" id="CHEBI:82748"/>
        <dbReference type="ChEBI" id="CHEBI:83665"/>
        <dbReference type="ChEBI" id="CHEBI:456215"/>
        <dbReference type="EC" id="6.3.4.19"/>
    </reaction>
</comment>
<organism evidence="10 11">
    <name type="scientific">Luteococcus japonicus LSP_Lj1</name>
    <dbReference type="NCBI Taxonomy" id="1255658"/>
    <lineage>
        <taxon>Bacteria</taxon>
        <taxon>Bacillati</taxon>
        <taxon>Actinomycetota</taxon>
        <taxon>Actinomycetes</taxon>
        <taxon>Propionibacteriales</taxon>
        <taxon>Propionibacteriaceae</taxon>
        <taxon>Luteococcus</taxon>
    </lineage>
</organism>
<evidence type="ECO:0000256" key="5">
    <source>
        <dbReference type="ARBA" id="ARBA00022840"/>
    </source>
</evidence>
<dbReference type="InterPro" id="IPR015262">
    <property type="entry name" value="tRNA_Ile_lys_synt_subst-bd"/>
</dbReference>
<protein>
    <recommendedName>
        <fullName evidence="7">tRNA(Ile)-lysidine synthase</fullName>
        <ecNumber evidence="7">6.3.4.19</ecNumber>
    </recommendedName>
    <alternativeName>
        <fullName evidence="7">tRNA(Ile)-2-lysyl-cytidine synthase</fullName>
    </alternativeName>
    <alternativeName>
        <fullName evidence="7">tRNA(Ile)-lysidine synthetase</fullName>
    </alternativeName>
</protein>
<dbReference type="Pfam" id="PF01171">
    <property type="entry name" value="ATP_bind_3"/>
    <property type="match status" value="1"/>
</dbReference>
<evidence type="ECO:0000256" key="1">
    <source>
        <dbReference type="ARBA" id="ARBA00022490"/>
    </source>
</evidence>
<dbReference type="Proteomes" id="UP000188342">
    <property type="component" value="Unassembled WGS sequence"/>
</dbReference>
<comment type="subcellular location">
    <subcellularLocation>
        <location evidence="7">Cytoplasm</location>
    </subcellularLocation>
</comment>
<dbReference type="EMBL" id="FUKQ01000006">
    <property type="protein sequence ID" value="SJN17592.1"/>
    <property type="molecule type" value="Genomic_DNA"/>
</dbReference>
<dbReference type="PANTHER" id="PTHR43033">
    <property type="entry name" value="TRNA(ILE)-LYSIDINE SYNTHASE-RELATED"/>
    <property type="match status" value="1"/>
</dbReference>